<proteinExistence type="inferred from homology"/>
<dbReference type="RefSeq" id="WP_135797453.1">
    <property type="nucleotide sequence ID" value="NZ_CP027565.1"/>
</dbReference>
<evidence type="ECO:0000256" key="4">
    <source>
        <dbReference type="ARBA" id="ARBA00022692"/>
    </source>
</evidence>
<dbReference type="InterPro" id="IPR018076">
    <property type="entry name" value="T2SS_GspF_dom"/>
</dbReference>
<evidence type="ECO:0000256" key="6">
    <source>
        <dbReference type="ARBA" id="ARBA00023136"/>
    </source>
</evidence>
<keyword evidence="3" id="KW-1003">Cell membrane</keyword>
<dbReference type="Pfam" id="PF00482">
    <property type="entry name" value="T2SSF"/>
    <property type="match status" value="2"/>
</dbReference>
<evidence type="ECO:0000256" key="2">
    <source>
        <dbReference type="ARBA" id="ARBA00005745"/>
    </source>
</evidence>
<comment type="subcellular location">
    <subcellularLocation>
        <location evidence="1">Cell membrane</location>
        <topology evidence="1">Multi-pass membrane protein</topology>
    </subcellularLocation>
</comment>
<reference evidence="9" key="1">
    <citation type="submission" date="2020-01" db="EMBL/GenBank/DDBJ databases">
        <title>First Reported Case and Whole Genome of Weissella confusa in an Equid.</title>
        <authorList>
            <person name="Little S.V."/>
            <person name="Lawhon S.D."/>
        </authorList>
    </citation>
    <scope>NUCLEOTIDE SEQUENCE</scope>
    <source>
        <strain evidence="9">718955</strain>
    </source>
</reference>
<dbReference type="AlphaFoldDB" id="A0AAJ2YVX6"/>
<organism evidence="9 10">
    <name type="scientific">Weissella confusa</name>
    <name type="common">Lactobacillus confusus</name>
    <dbReference type="NCBI Taxonomy" id="1583"/>
    <lineage>
        <taxon>Bacteria</taxon>
        <taxon>Bacillati</taxon>
        <taxon>Bacillota</taxon>
        <taxon>Bacilli</taxon>
        <taxon>Lactobacillales</taxon>
        <taxon>Lactobacillaceae</taxon>
        <taxon>Weissella</taxon>
    </lineage>
</organism>
<evidence type="ECO:0000313" key="10">
    <source>
        <dbReference type="Proteomes" id="UP000719917"/>
    </source>
</evidence>
<gene>
    <name evidence="9" type="ORF">GTU77_01905</name>
</gene>
<dbReference type="GO" id="GO:0005886">
    <property type="term" value="C:plasma membrane"/>
    <property type="evidence" value="ECO:0007669"/>
    <property type="project" value="UniProtKB-SubCell"/>
</dbReference>
<comment type="caution">
    <text evidence="9">The sequence shown here is derived from an EMBL/GenBank/DDBJ whole genome shotgun (WGS) entry which is preliminary data.</text>
</comment>
<dbReference type="PANTHER" id="PTHR30012">
    <property type="entry name" value="GENERAL SECRETION PATHWAY PROTEIN"/>
    <property type="match status" value="1"/>
</dbReference>
<keyword evidence="5 7" id="KW-1133">Transmembrane helix</keyword>
<evidence type="ECO:0000256" key="1">
    <source>
        <dbReference type="ARBA" id="ARBA00004651"/>
    </source>
</evidence>
<feature type="transmembrane region" description="Helical" evidence="7">
    <location>
        <begin position="108"/>
        <end position="129"/>
    </location>
</feature>
<keyword evidence="4 7" id="KW-0812">Transmembrane</keyword>
<protein>
    <submittedName>
        <fullName evidence="9">Competence protein ComG</fullName>
    </submittedName>
</protein>
<evidence type="ECO:0000256" key="7">
    <source>
        <dbReference type="SAM" id="Phobius"/>
    </source>
</evidence>
<name>A0AAJ2YVX6_WEICO</name>
<dbReference type="Gene3D" id="1.20.81.30">
    <property type="entry name" value="Type II secretion system (T2SS), domain F"/>
    <property type="match status" value="1"/>
</dbReference>
<feature type="transmembrane region" description="Helical" evidence="7">
    <location>
        <begin position="149"/>
        <end position="169"/>
    </location>
</feature>
<evidence type="ECO:0000256" key="5">
    <source>
        <dbReference type="ARBA" id="ARBA00022989"/>
    </source>
</evidence>
<keyword evidence="6 7" id="KW-0472">Membrane</keyword>
<dbReference type="InterPro" id="IPR003004">
    <property type="entry name" value="GspF/PilC"/>
</dbReference>
<feature type="transmembrane region" description="Helical" evidence="7">
    <location>
        <begin position="295"/>
        <end position="317"/>
    </location>
</feature>
<evidence type="ECO:0000256" key="3">
    <source>
        <dbReference type="ARBA" id="ARBA00022475"/>
    </source>
</evidence>
<feature type="domain" description="Type II secretion system protein GspF" evidence="8">
    <location>
        <begin position="14"/>
        <end position="132"/>
    </location>
</feature>
<feature type="domain" description="Type II secretion system protein GspF" evidence="8">
    <location>
        <begin position="201"/>
        <end position="321"/>
    </location>
</feature>
<accession>A0AAJ2YVX6</accession>
<evidence type="ECO:0000313" key="9">
    <source>
        <dbReference type="EMBL" id="NBA10975.1"/>
    </source>
</evidence>
<comment type="similarity">
    <text evidence="2">Belongs to the GSP F family.</text>
</comment>
<sequence length="332" mass="38063">MQNKRWPKSAQVDFFETLAQLIAVGYDLEKALVSLQSLLPKLRQDLQVIVGGLREGRHFYRLITPYVRAEIRRELAFAVVHGNLMDILAEIGNRERRRMQQIQKLRQLLLYPIMLFGLLAVIFAVFMQFLLPEFTNMGMALPTFSGLPVVIFAMTFVLIVVGVAGLSWWRRHSWLQRLVAIRRLPLIGPVMRLSLDYQISLQLGLLLMSGVSFSVIVKRFASLDEGGVLKDVSRLAEKSLTAGESISEFVRKVPLLPRESELLFSKGKQQHEIGQEFQLLAERKFELLERQISRYLLIIQPLCFGVIGLVVVGLYLLMLMPMYQNMGELMTW</sequence>
<evidence type="ECO:0000259" key="8">
    <source>
        <dbReference type="Pfam" id="PF00482"/>
    </source>
</evidence>
<dbReference type="EMBL" id="JAAAMQ010000002">
    <property type="protein sequence ID" value="NBA10975.1"/>
    <property type="molecule type" value="Genomic_DNA"/>
</dbReference>
<dbReference type="InterPro" id="IPR042094">
    <property type="entry name" value="T2SS_GspF_sf"/>
</dbReference>
<dbReference type="Proteomes" id="UP000719917">
    <property type="component" value="Unassembled WGS sequence"/>
</dbReference>
<dbReference type="PANTHER" id="PTHR30012:SF0">
    <property type="entry name" value="TYPE II SECRETION SYSTEM PROTEIN F-RELATED"/>
    <property type="match status" value="1"/>
</dbReference>